<sequence>MPPKTKNGARLRQLSVEGDGLGSDMNLDSDVDGDFDPVQAALELKRIIDGHKKRRFGARRKIEEKYEYRVAEIVKRTEIRLAEREKSRVQSRQKQMNRLVAALEVRDAKQRAVADKIGRFFNDCMNLASLLQTVYASLAEETQLAVLDEEDGQGEKGQARLSKVQ</sequence>
<evidence type="ECO:0008006" key="3">
    <source>
        <dbReference type="Google" id="ProtNLM"/>
    </source>
</evidence>
<name>A0ABP0D9D8_9PEZI</name>
<protein>
    <recommendedName>
        <fullName evidence="3">BZIP domain-containing protein</fullName>
    </recommendedName>
</protein>
<reference evidence="1 2" key="1">
    <citation type="submission" date="2024-01" db="EMBL/GenBank/DDBJ databases">
        <authorList>
            <person name="Allen C."/>
            <person name="Tagirdzhanova G."/>
        </authorList>
    </citation>
    <scope>NUCLEOTIDE SEQUENCE [LARGE SCALE GENOMIC DNA]</scope>
    <source>
        <strain evidence="1 2">CBS 119000</strain>
    </source>
</reference>
<keyword evidence="2" id="KW-1185">Reference proteome</keyword>
<dbReference type="Proteomes" id="UP001642502">
    <property type="component" value="Unassembled WGS sequence"/>
</dbReference>
<proteinExistence type="predicted"/>
<accession>A0ABP0D9D8</accession>
<comment type="caution">
    <text evidence="1">The sequence shown here is derived from an EMBL/GenBank/DDBJ whole genome shotgun (WGS) entry which is preliminary data.</text>
</comment>
<gene>
    <name evidence="1" type="ORF">SEPCBS119000_001194</name>
</gene>
<organism evidence="1 2">
    <name type="scientific">Sporothrix epigloea</name>
    <dbReference type="NCBI Taxonomy" id="1892477"/>
    <lineage>
        <taxon>Eukaryota</taxon>
        <taxon>Fungi</taxon>
        <taxon>Dikarya</taxon>
        <taxon>Ascomycota</taxon>
        <taxon>Pezizomycotina</taxon>
        <taxon>Sordariomycetes</taxon>
        <taxon>Sordariomycetidae</taxon>
        <taxon>Ophiostomatales</taxon>
        <taxon>Ophiostomataceae</taxon>
        <taxon>Sporothrix</taxon>
    </lineage>
</organism>
<evidence type="ECO:0000313" key="1">
    <source>
        <dbReference type="EMBL" id="CAK7264825.1"/>
    </source>
</evidence>
<dbReference type="EMBL" id="CAWUON010000008">
    <property type="protein sequence ID" value="CAK7264825.1"/>
    <property type="molecule type" value="Genomic_DNA"/>
</dbReference>
<evidence type="ECO:0000313" key="2">
    <source>
        <dbReference type="Proteomes" id="UP001642502"/>
    </source>
</evidence>